<gene>
    <name evidence="3" type="ORF">QQM35_01625</name>
</gene>
<name>A0ABZ3EEM0_9STAP</name>
<feature type="signal peptide" evidence="1">
    <location>
        <begin position="1"/>
        <end position="24"/>
    </location>
</feature>
<keyword evidence="1" id="KW-0732">Signal</keyword>
<dbReference type="PROSITE" id="PS51257">
    <property type="entry name" value="PROKAR_LIPOPROTEIN"/>
    <property type="match status" value="1"/>
</dbReference>
<keyword evidence="4" id="KW-1185">Reference proteome</keyword>
<feature type="chain" id="PRO_5045938891" evidence="1">
    <location>
        <begin position="25"/>
        <end position="122"/>
    </location>
</feature>
<evidence type="ECO:0000313" key="4">
    <source>
        <dbReference type="Proteomes" id="UP001436297"/>
    </source>
</evidence>
<reference evidence="3 4" key="1">
    <citation type="journal article" date="2024" name="Pathogens">
        <title>Staphylococcus hsinchuensis sp. nov., Isolated from Soymilk.</title>
        <authorList>
            <person name="Wang Y.T."/>
            <person name="Lin Y.C."/>
            <person name="Hsieh Y.H."/>
            <person name="Lin Y.T."/>
            <person name="Hamada M."/>
            <person name="Chen C.C."/>
            <person name="Liou J.S."/>
            <person name="Lee A.Y."/>
            <person name="Zhang W.L."/>
            <person name="Chen Y.T."/>
            <person name="Huang C.H."/>
        </authorList>
    </citation>
    <scope>NUCLEOTIDE SEQUENCE [LARGE SCALE GENOMIC DNA]</scope>
    <source>
        <strain evidence="3 4">H164</strain>
    </source>
</reference>
<dbReference type="Gene3D" id="3.10.450.560">
    <property type="match status" value="1"/>
</dbReference>
<accession>A0ABZ3EEM0</accession>
<evidence type="ECO:0000259" key="2">
    <source>
        <dbReference type="Pfam" id="PF14729"/>
    </source>
</evidence>
<evidence type="ECO:0000256" key="1">
    <source>
        <dbReference type="SAM" id="SignalP"/>
    </source>
</evidence>
<dbReference type="InterPro" id="IPR028075">
    <property type="entry name" value="DUF4467"/>
</dbReference>
<dbReference type="EMBL" id="CP128355">
    <property type="protein sequence ID" value="XAF70844.1"/>
    <property type="molecule type" value="Genomic_DNA"/>
</dbReference>
<organism evidence="3 4">
    <name type="scientific">Staphylococcus hsinchuensis</name>
    <dbReference type="NCBI Taxonomy" id="3051183"/>
    <lineage>
        <taxon>Bacteria</taxon>
        <taxon>Bacillati</taxon>
        <taxon>Bacillota</taxon>
        <taxon>Bacilli</taxon>
        <taxon>Bacillales</taxon>
        <taxon>Staphylococcaceae</taxon>
        <taxon>Staphylococcus</taxon>
    </lineage>
</organism>
<protein>
    <submittedName>
        <fullName evidence="3">Cystatin-like fold lipoprotein</fullName>
    </submittedName>
</protein>
<sequence length="122" mass="14219">MKKFTILFAIVALFLSACSSGKYAGEIDKAVQKQEKYQKKLAHKRKGDVDKKFDKKEANIYVYGKGKYVTIAYKPLKGDAEEHYFTYKVKNGKAHYLKDFNSKGYTQRHEADYKEENMNKNE</sequence>
<dbReference type="Proteomes" id="UP001436297">
    <property type="component" value="Chromosome"/>
</dbReference>
<feature type="domain" description="DUF4467" evidence="2">
    <location>
        <begin position="23"/>
        <end position="117"/>
    </location>
</feature>
<dbReference type="RefSeq" id="WP_251517548.1">
    <property type="nucleotide sequence ID" value="NZ_CP128355.1"/>
</dbReference>
<dbReference type="Pfam" id="PF14729">
    <property type="entry name" value="DUF4467"/>
    <property type="match status" value="1"/>
</dbReference>
<proteinExistence type="predicted"/>
<evidence type="ECO:0000313" key="3">
    <source>
        <dbReference type="EMBL" id="XAF70844.1"/>
    </source>
</evidence>